<dbReference type="PANTHER" id="PTHR43591">
    <property type="entry name" value="METHYLTRANSFERASE"/>
    <property type="match status" value="1"/>
</dbReference>
<keyword evidence="3" id="KW-1185">Reference proteome</keyword>
<dbReference type="Gene3D" id="3.40.50.150">
    <property type="entry name" value="Vaccinia Virus protein VP39"/>
    <property type="match status" value="1"/>
</dbReference>
<gene>
    <name evidence="2" type="ORF">MB27_01185</name>
</gene>
<evidence type="ECO:0000313" key="2">
    <source>
        <dbReference type="EMBL" id="KHD79254.1"/>
    </source>
</evidence>
<sequence>MSTALETVGVAARRAGWDSLMAGFVPGLPTLEQAVLDTAERLSGPPRRVLDLGGGPGLFAGRMAARWPGARIVLADIDPVLLALARDGLPASVTVLPTDLADPGWPARTGTGFDLVVAVMTVHYLAPESVWSLYAGVRRVLAPGGLLVVADVMPDDGLPTVMRALDPAPPRTVLTPAASGSVPDAAGLVPAAAGFVPDEDEFVPGRAGLAWSRWWAELADDPSLQDLLAARADIFRDRPPAEFTAGPAWHADAARAAGFQETGLLWRSGRHAAFAAH</sequence>
<dbReference type="STRING" id="1869.MB27_01185"/>
<dbReference type="GO" id="GO:0008168">
    <property type="term" value="F:methyltransferase activity"/>
    <property type="evidence" value="ECO:0007669"/>
    <property type="project" value="UniProtKB-KW"/>
</dbReference>
<dbReference type="AlphaFoldDB" id="A0A0A6UXW4"/>
<protein>
    <submittedName>
        <fullName evidence="2">Methyltransferase</fullName>
    </submittedName>
</protein>
<dbReference type="CDD" id="cd02440">
    <property type="entry name" value="AdoMet_MTases"/>
    <property type="match status" value="1"/>
</dbReference>
<feature type="domain" description="Methyltransferase" evidence="1">
    <location>
        <begin position="49"/>
        <end position="145"/>
    </location>
</feature>
<dbReference type="PANTHER" id="PTHR43591:SF97">
    <property type="entry name" value="CLASS I SAM-DEPENDENT METHYLTRANSFERASE"/>
    <property type="match status" value="1"/>
</dbReference>
<dbReference type="InterPro" id="IPR041698">
    <property type="entry name" value="Methyltransf_25"/>
</dbReference>
<organism evidence="2 3">
    <name type="scientific">Actinoplanes utahensis</name>
    <dbReference type="NCBI Taxonomy" id="1869"/>
    <lineage>
        <taxon>Bacteria</taxon>
        <taxon>Bacillati</taxon>
        <taxon>Actinomycetota</taxon>
        <taxon>Actinomycetes</taxon>
        <taxon>Micromonosporales</taxon>
        <taxon>Micromonosporaceae</taxon>
        <taxon>Actinoplanes</taxon>
    </lineage>
</organism>
<dbReference type="SUPFAM" id="SSF53335">
    <property type="entry name" value="S-adenosyl-L-methionine-dependent methyltransferases"/>
    <property type="match status" value="1"/>
</dbReference>
<evidence type="ECO:0000259" key="1">
    <source>
        <dbReference type="Pfam" id="PF13649"/>
    </source>
</evidence>
<dbReference type="RefSeq" id="WP_043521731.1">
    <property type="nucleotide sequence ID" value="NZ_BAABKU010000007.1"/>
</dbReference>
<name>A0A0A6UXW4_ACTUT</name>
<evidence type="ECO:0000313" key="3">
    <source>
        <dbReference type="Proteomes" id="UP000054537"/>
    </source>
</evidence>
<dbReference type="GO" id="GO:0032259">
    <property type="term" value="P:methylation"/>
    <property type="evidence" value="ECO:0007669"/>
    <property type="project" value="UniProtKB-KW"/>
</dbReference>
<comment type="caution">
    <text evidence="2">The sequence shown here is derived from an EMBL/GenBank/DDBJ whole genome shotgun (WGS) entry which is preliminary data.</text>
</comment>
<proteinExistence type="predicted"/>
<keyword evidence="2" id="KW-0489">Methyltransferase</keyword>
<dbReference type="eggNOG" id="COG4106">
    <property type="taxonomic scope" value="Bacteria"/>
</dbReference>
<accession>A0A0A6UXW4</accession>
<dbReference type="OrthoDB" id="3290305at2"/>
<reference evidence="2 3" key="1">
    <citation type="submission" date="2014-10" db="EMBL/GenBank/DDBJ databases">
        <title>Draft genome sequence of Actinoplanes utahensis NRRL 12052.</title>
        <authorList>
            <person name="Velasco-Bucheli B."/>
            <person name="del Cerro C."/>
            <person name="Hormigo D."/>
            <person name="Garcia J.L."/>
            <person name="Acebal C."/>
            <person name="Arroyo M."/>
            <person name="de la Mata I."/>
        </authorList>
    </citation>
    <scope>NUCLEOTIDE SEQUENCE [LARGE SCALE GENOMIC DNA]</scope>
    <source>
        <strain evidence="2 3">NRRL 12052</strain>
    </source>
</reference>
<dbReference type="EMBL" id="JRTT01000001">
    <property type="protein sequence ID" value="KHD79254.1"/>
    <property type="molecule type" value="Genomic_DNA"/>
</dbReference>
<dbReference type="Proteomes" id="UP000054537">
    <property type="component" value="Unassembled WGS sequence"/>
</dbReference>
<keyword evidence="2" id="KW-0808">Transferase</keyword>
<dbReference type="Pfam" id="PF13649">
    <property type="entry name" value="Methyltransf_25"/>
    <property type="match status" value="1"/>
</dbReference>
<dbReference type="InterPro" id="IPR029063">
    <property type="entry name" value="SAM-dependent_MTases_sf"/>
</dbReference>